<keyword evidence="1" id="KW-1133">Transmembrane helix</keyword>
<name>A0A418KNU8_9ACTN</name>
<dbReference type="Gene3D" id="3.40.50.150">
    <property type="entry name" value="Vaccinia Virus protein VP39"/>
    <property type="match status" value="1"/>
</dbReference>
<protein>
    <submittedName>
        <fullName evidence="2">Uncharacterized protein</fullName>
    </submittedName>
</protein>
<dbReference type="Proteomes" id="UP000284057">
    <property type="component" value="Unassembled WGS sequence"/>
</dbReference>
<dbReference type="Pfam" id="PF13578">
    <property type="entry name" value="Methyltransf_24"/>
    <property type="match status" value="1"/>
</dbReference>
<keyword evidence="1" id="KW-0812">Transmembrane</keyword>
<sequence>MLGMTGRQLAMSAVTAALGLVTAVAGLAGATDVAIAALGLLLTGLLLLVIDVRRRQGELAGRLKKMAQRQLTDLRRTERLQHLPAEVEAATRRSLSVLTDEFQLAVGRMETAGTSTLTGLAQERLAAAERHVEILGHLADVTATAKGVADLKKNVAAAADGISGLRREVLGNLDDANRENKRQQVALRQRVDKLAYEPVRQVQALMQLMSRVNARAALPATGGWAMEPSALLRLVQLVDDTRPGLVVECGSGASTVWLAYALEAQGRSGRVVALEHDEHYADETRHMLSSHGLTDVAEVRHAPLVEVELAGQVFNWYQPDAIKDLKDIELLLVDGPPRASGPRARYPAVPLLGHRLAPVARVVLDDVDRPEEQEAAEAWLTEVPGLTRDTAGTDRSAVFAYRRPR</sequence>
<proteinExistence type="predicted"/>
<accession>A0A418KNU8</accession>
<feature type="transmembrane region" description="Helical" evidence="1">
    <location>
        <begin position="33"/>
        <end position="52"/>
    </location>
</feature>
<organism evidence="2 3">
    <name type="scientific">Jiangella rhizosphaerae</name>
    <dbReference type="NCBI Taxonomy" id="2293569"/>
    <lineage>
        <taxon>Bacteria</taxon>
        <taxon>Bacillati</taxon>
        <taxon>Actinomycetota</taxon>
        <taxon>Actinomycetes</taxon>
        <taxon>Jiangellales</taxon>
        <taxon>Jiangellaceae</taxon>
        <taxon>Jiangella</taxon>
    </lineage>
</organism>
<dbReference type="PANTHER" id="PTHR43167">
    <property type="entry name" value="PUTATIVE (AFU_ORTHOLOGUE AFUA_6G01830)-RELATED"/>
    <property type="match status" value="1"/>
</dbReference>
<reference evidence="2 3" key="1">
    <citation type="submission" date="2018-09" db="EMBL/GenBank/DDBJ databases">
        <title>Isolation, diversity and antifungal activity of actinobacteria from wheat.</title>
        <authorList>
            <person name="Han C."/>
        </authorList>
    </citation>
    <scope>NUCLEOTIDE SEQUENCE [LARGE SCALE GENOMIC DNA]</scope>
    <source>
        <strain evidence="2 3">NEAU-YY265</strain>
    </source>
</reference>
<dbReference type="EMBL" id="QUAL01000157">
    <property type="protein sequence ID" value="RIQ20876.1"/>
    <property type="molecule type" value="Genomic_DNA"/>
</dbReference>
<comment type="caution">
    <text evidence="2">The sequence shown here is derived from an EMBL/GenBank/DDBJ whole genome shotgun (WGS) entry which is preliminary data.</text>
</comment>
<evidence type="ECO:0000313" key="2">
    <source>
        <dbReference type="EMBL" id="RIQ20876.1"/>
    </source>
</evidence>
<dbReference type="InterPro" id="IPR029063">
    <property type="entry name" value="SAM-dependent_MTases_sf"/>
</dbReference>
<keyword evidence="1" id="KW-0472">Membrane</keyword>
<dbReference type="AlphaFoldDB" id="A0A418KNU8"/>
<dbReference type="PANTHER" id="PTHR43167:SF1">
    <property type="entry name" value="PUTATIVE (AFU_ORTHOLOGUE AFUA_6G01830)-RELATED"/>
    <property type="match status" value="1"/>
</dbReference>
<evidence type="ECO:0000313" key="3">
    <source>
        <dbReference type="Proteomes" id="UP000284057"/>
    </source>
</evidence>
<dbReference type="SUPFAM" id="SSF53335">
    <property type="entry name" value="S-adenosyl-L-methionine-dependent methyltransferases"/>
    <property type="match status" value="1"/>
</dbReference>
<keyword evidence="3" id="KW-1185">Reference proteome</keyword>
<gene>
    <name evidence="2" type="ORF">DY240_16460</name>
</gene>
<evidence type="ECO:0000256" key="1">
    <source>
        <dbReference type="SAM" id="Phobius"/>
    </source>
</evidence>